<evidence type="ECO:0000256" key="1">
    <source>
        <dbReference type="RuleBase" id="RU361133"/>
    </source>
</evidence>
<dbReference type="Gene3D" id="2.60.40.150">
    <property type="entry name" value="C2 domain"/>
    <property type="match status" value="1"/>
</dbReference>
<dbReference type="InterPro" id="IPR017946">
    <property type="entry name" value="PLC-like_Pdiesterase_TIM-brl"/>
</dbReference>
<sequence>MSTAGLQNEALGSGTLWTAPPNDDVQLSEYIKNFIADHPEAQEALSNPVLSVPEEDDSHPLADYFISTSHNTYLLHNQLYGQASADSYTHVLSRHARCIEIDAWDASSPTPLGGVIVVHGHTLVRSIPFREVVEAIGQAVDADPEGWPVWVALENHTGHAGQGEMVQVFEEVWGDKLVREELPDVGVITPRDLWGKILLEVEWYPESGAVQRHGIFNELHEEVKKMVQEVDPTLDPKVLPELAALGVYAKSIKPHKDFLTKKMEQPSYALMNISEKAAAELLPTSLLDLISNNGKHLMRVYPEGIRINSENLVPHRFWRGGAHMPALNWQKFDKGMQINEGFYAGTRGWVLKPPSLRADWDGSGKRNGTVFFAIRIVAGCNLPVAKGVTDGESVELGIKTEILHSTGDTIKRTKHVPARVSASGADAEWDDHEPLEWSYTDEELVQFRILLVHGKWDGEQDLGAFSAPVDRLQQGWRLVRLLDLTGRPTEGTLLIRIDIGKQGEGEVDA</sequence>
<dbReference type="InterPro" id="IPR001711">
    <property type="entry name" value="PLipase_C_Pinositol-sp_Y"/>
</dbReference>
<proteinExistence type="predicted"/>
<dbReference type="HOGENOM" id="CLU_002738_3_1_1"/>
<dbReference type="OMA" id="DAWDNDE"/>
<organism evidence="3 4">
    <name type="scientific">Dacryopinax primogenitus (strain DJM 731)</name>
    <name type="common">Brown rot fungus</name>
    <dbReference type="NCBI Taxonomy" id="1858805"/>
    <lineage>
        <taxon>Eukaryota</taxon>
        <taxon>Fungi</taxon>
        <taxon>Dikarya</taxon>
        <taxon>Basidiomycota</taxon>
        <taxon>Agaricomycotina</taxon>
        <taxon>Dacrymycetes</taxon>
        <taxon>Dacrymycetales</taxon>
        <taxon>Dacrymycetaceae</taxon>
        <taxon>Dacryopinax</taxon>
    </lineage>
</organism>
<keyword evidence="1" id="KW-0378">Hydrolase</keyword>
<dbReference type="Pfam" id="PF00388">
    <property type="entry name" value="PI-PLC-X"/>
    <property type="match status" value="1"/>
</dbReference>
<accession>M5FXD6</accession>
<evidence type="ECO:0000313" key="3">
    <source>
        <dbReference type="EMBL" id="EJT98141.1"/>
    </source>
</evidence>
<dbReference type="PANTHER" id="PTHR10336:SF169">
    <property type="entry name" value="PHOSPHOINOSITIDE PHOSPHOLIPASE C"/>
    <property type="match status" value="1"/>
</dbReference>
<dbReference type="PRINTS" id="PR00390">
    <property type="entry name" value="PHPHLIPASEC"/>
</dbReference>
<dbReference type="InterPro" id="IPR000909">
    <property type="entry name" value="PLipase_C_PInositol-sp_X_dom"/>
</dbReference>
<dbReference type="Gene3D" id="3.20.20.190">
    <property type="entry name" value="Phosphatidylinositol (PI) phosphodiesterase"/>
    <property type="match status" value="1"/>
</dbReference>
<dbReference type="Proteomes" id="UP000030653">
    <property type="component" value="Unassembled WGS sequence"/>
</dbReference>
<dbReference type="RefSeq" id="XP_040625039.1">
    <property type="nucleotide sequence ID" value="XM_040767605.1"/>
</dbReference>
<keyword evidence="1" id="KW-0443">Lipid metabolism</keyword>
<dbReference type="GeneID" id="63682667"/>
<dbReference type="STRING" id="1858805.M5FXD6"/>
<dbReference type="EMBL" id="JH795874">
    <property type="protein sequence ID" value="EJT98141.1"/>
    <property type="molecule type" value="Genomic_DNA"/>
</dbReference>
<dbReference type="PROSITE" id="PS50008">
    <property type="entry name" value="PIPLC_Y_DOMAIN"/>
    <property type="match status" value="1"/>
</dbReference>
<evidence type="ECO:0000313" key="4">
    <source>
        <dbReference type="Proteomes" id="UP000030653"/>
    </source>
</evidence>
<dbReference type="EC" id="3.1.4.11" evidence="1"/>
<dbReference type="InterPro" id="IPR035892">
    <property type="entry name" value="C2_domain_sf"/>
</dbReference>
<dbReference type="PROSITE" id="PS50007">
    <property type="entry name" value="PIPLC_X_DOMAIN"/>
    <property type="match status" value="1"/>
</dbReference>
<name>M5FXD6_DACPD</name>
<dbReference type="Pfam" id="PF00387">
    <property type="entry name" value="PI-PLC-Y"/>
    <property type="match status" value="1"/>
</dbReference>
<keyword evidence="1" id="KW-0442">Lipid degradation</keyword>
<reference evidence="3 4" key="1">
    <citation type="journal article" date="2012" name="Science">
        <title>The Paleozoic origin of enzymatic lignin decomposition reconstructed from 31 fungal genomes.</title>
        <authorList>
            <person name="Floudas D."/>
            <person name="Binder M."/>
            <person name="Riley R."/>
            <person name="Barry K."/>
            <person name="Blanchette R.A."/>
            <person name="Henrissat B."/>
            <person name="Martinez A.T."/>
            <person name="Otillar R."/>
            <person name="Spatafora J.W."/>
            <person name="Yadav J.S."/>
            <person name="Aerts A."/>
            <person name="Benoit I."/>
            <person name="Boyd A."/>
            <person name="Carlson A."/>
            <person name="Copeland A."/>
            <person name="Coutinho P.M."/>
            <person name="de Vries R.P."/>
            <person name="Ferreira P."/>
            <person name="Findley K."/>
            <person name="Foster B."/>
            <person name="Gaskell J."/>
            <person name="Glotzer D."/>
            <person name="Gorecki P."/>
            <person name="Heitman J."/>
            <person name="Hesse C."/>
            <person name="Hori C."/>
            <person name="Igarashi K."/>
            <person name="Jurgens J.A."/>
            <person name="Kallen N."/>
            <person name="Kersten P."/>
            <person name="Kohler A."/>
            <person name="Kuees U."/>
            <person name="Kumar T.K.A."/>
            <person name="Kuo A."/>
            <person name="LaButti K."/>
            <person name="Larrondo L.F."/>
            <person name="Lindquist E."/>
            <person name="Ling A."/>
            <person name="Lombard V."/>
            <person name="Lucas S."/>
            <person name="Lundell T."/>
            <person name="Martin R."/>
            <person name="McLaughlin D.J."/>
            <person name="Morgenstern I."/>
            <person name="Morin E."/>
            <person name="Murat C."/>
            <person name="Nagy L.G."/>
            <person name="Nolan M."/>
            <person name="Ohm R.A."/>
            <person name="Patyshakuliyeva A."/>
            <person name="Rokas A."/>
            <person name="Ruiz-Duenas F.J."/>
            <person name="Sabat G."/>
            <person name="Salamov A."/>
            <person name="Samejima M."/>
            <person name="Schmutz J."/>
            <person name="Slot J.C."/>
            <person name="St John F."/>
            <person name="Stenlid J."/>
            <person name="Sun H."/>
            <person name="Sun S."/>
            <person name="Syed K."/>
            <person name="Tsang A."/>
            <person name="Wiebenga A."/>
            <person name="Young D."/>
            <person name="Pisabarro A."/>
            <person name="Eastwood D.C."/>
            <person name="Martin F."/>
            <person name="Cullen D."/>
            <person name="Grigoriev I.V."/>
            <person name="Hibbett D.S."/>
        </authorList>
    </citation>
    <scope>NUCLEOTIDE SEQUENCE [LARGE SCALE GENOMIC DNA]</scope>
    <source>
        <strain evidence="3 4">DJM-731 SS1</strain>
    </source>
</reference>
<protein>
    <recommendedName>
        <fullName evidence="1">Phosphoinositide phospholipase C</fullName>
        <ecNumber evidence="1">3.1.4.11</ecNumber>
    </recommendedName>
</protein>
<dbReference type="SMART" id="SM00148">
    <property type="entry name" value="PLCXc"/>
    <property type="match status" value="1"/>
</dbReference>
<gene>
    <name evidence="3" type="ORF">DACRYDRAFT_102027</name>
</gene>
<dbReference type="OrthoDB" id="269822at2759"/>
<evidence type="ECO:0000259" key="2">
    <source>
        <dbReference type="PROSITE" id="PS50008"/>
    </source>
</evidence>
<dbReference type="GO" id="GO:0016042">
    <property type="term" value="P:lipid catabolic process"/>
    <property type="evidence" value="ECO:0007669"/>
    <property type="project" value="UniProtKB-KW"/>
</dbReference>
<dbReference type="SMART" id="SM00149">
    <property type="entry name" value="PLCYc"/>
    <property type="match status" value="1"/>
</dbReference>
<dbReference type="PANTHER" id="PTHR10336">
    <property type="entry name" value="PHOSPHOINOSITIDE-SPECIFIC PHOSPHOLIPASE C FAMILY PROTEIN"/>
    <property type="match status" value="1"/>
</dbReference>
<dbReference type="SUPFAM" id="SSF51695">
    <property type="entry name" value="PLC-like phosphodiesterases"/>
    <property type="match status" value="1"/>
</dbReference>
<dbReference type="AlphaFoldDB" id="M5FXD6"/>
<feature type="domain" description="PI-PLC Y-box" evidence="2">
    <location>
        <begin position="242"/>
        <end position="357"/>
    </location>
</feature>
<dbReference type="GO" id="GO:0048015">
    <property type="term" value="P:phosphatidylinositol-mediated signaling"/>
    <property type="evidence" value="ECO:0007669"/>
    <property type="project" value="TreeGrafter"/>
</dbReference>
<comment type="catalytic activity">
    <reaction evidence="1">
        <text>a 1,2-diacyl-sn-glycero-3-phospho-(1D-myo-inositol-4,5-bisphosphate) + H2O = 1D-myo-inositol 1,4,5-trisphosphate + a 1,2-diacyl-sn-glycerol + H(+)</text>
        <dbReference type="Rhea" id="RHEA:33179"/>
        <dbReference type="ChEBI" id="CHEBI:15377"/>
        <dbReference type="ChEBI" id="CHEBI:15378"/>
        <dbReference type="ChEBI" id="CHEBI:17815"/>
        <dbReference type="ChEBI" id="CHEBI:58456"/>
        <dbReference type="ChEBI" id="CHEBI:203600"/>
        <dbReference type="EC" id="3.1.4.11"/>
    </reaction>
</comment>
<dbReference type="InterPro" id="IPR001192">
    <property type="entry name" value="PI-PLC_fam"/>
</dbReference>
<dbReference type="GO" id="GO:0051209">
    <property type="term" value="P:release of sequestered calcium ion into cytosol"/>
    <property type="evidence" value="ECO:0007669"/>
    <property type="project" value="TreeGrafter"/>
</dbReference>
<keyword evidence="4" id="KW-1185">Reference proteome</keyword>
<dbReference type="GO" id="GO:0004435">
    <property type="term" value="F:phosphatidylinositol-4,5-bisphosphate phospholipase C activity"/>
    <property type="evidence" value="ECO:0007669"/>
    <property type="project" value="UniProtKB-EC"/>
</dbReference>